<dbReference type="InterPro" id="IPR043502">
    <property type="entry name" value="DNA/RNA_pol_sf"/>
</dbReference>
<evidence type="ECO:0000313" key="2">
    <source>
        <dbReference type="Proteomes" id="UP000887159"/>
    </source>
</evidence>
<name>A0A8X7BH28_TRICX</name>
<dbReference type="GO" id="GO:0071897">
    <property type="term" value="P:DNA biosynthetic process"/>
    <property type="evidence" value="ECO:0007669"/>
    <property type="project" value="UniProtKB-ARBA"/>
</dbReference>
<dbReference type="Gene3D" id="3.30.70.270">
    <property type="match status" value="1"/>
</dbReference>
<proteinExistence type="predicted"/>
<organism evidence="1 2">
    <name type="scientific">Trichonephila clavipes</name>
    <name type="common">Golden silk orbweaver</name>
    <name type="synonym">Nephila clavipes</name>
    <dbReference type="NCBI Taxonomy" id="2585209"/>
    <lineage>
        <taxon>Eukaryota</taxon>
        <taxon>Metazoa</taxon>
        <taxon>Ecdysozoa</taxon>
        <taxon>Arthropoda</taxon>
        <taxon>Chelicerata</taxon>
        <taxon>Arachnida</taxon>
        <taxon>Araneae</taxon>
        <taxon>Araneomorphae</taxon>
        <taxon>Entelegynae</taxon>
        <taxon>Araneoidea</taxon>
        <taxon>Nephilidae</taxon>
        <taxon>Trichonephila</taxon>
    </lineage>
</organism>
<dbReference type="SUPFAM" id="SSF56672">
    <property type="entry name" value="DNA/RNA polymerases"/>
    <property type="match status" value="1"/>
</dbReference>
<dbReference type="Proteomes" id="UP000887159">
    <property type="component" value="Unassembled WGS sequence"/>
</dbReference>
<evidence type="ECO:0000313" key="1">
    <source>
        <dbReference type="EMBL" id="GFY30259.1"/>
    </source>
</evidence>
<dbReference type="PANTHER" id="PTHR47331">
    <property type="entry name" value="PHD-TYPE DOMAIN-CONTAINING PROTEIN"/>
    <property type="match status" value="1"/>
</dbReference>
<dbReference type="EMBL" id="BMAU01021392">
    <property type="protein sequence ID" value="GFY30259.1"/>
    <property type="molecule type" value="Genomic_DNA"/>
</dbReference>
<gene>
    <name evidence="1" type="primary">Fcan01_17052</name>
    <name evidence="1" type="ORF">TNCV_4065101</name>
</gene>
<reference evidence="1" key="1">
    <citation type="submission" date="2020-08" db="EMBL/GenBank/DDBJ databases">
        <title>Multicomponent nature underlies the extraordinary mechanical properties of spider dragline silk.</title>
        <authorList>
            <person name="Kono N."/>
            <person name="Nakamura H."/>
            <person name="Mori M."/>
            <person name="Yoshida Y."/>
            <person name="Ohtoshi R."/>
            <person name="Malay A.D."/>
            <person name="Moran D.A.P."/>
            <person name="Tomita M."/>
            <person name="Numata K."/>
            <person name="Arakawa K."/>
        </authorList>
    </citation>
    <scope>NUCLEOTIDE SEQUENCE</scope>
</reference>
<keyword evidence="2" id="KW-1185">Reference proteome</keyword>
<dbReference type="PANTHER" id="PTHR47331:SF1">
    <property type="entry name" value="GAG-LIKE PROTEIN"/>
    <property type="match status" value="1"/>
</dbReference>
<dbReference type="Gene3D" id="3.10.10.10">
    <property type="entry name" value="HIV Type 1 Reverse Transcriptase, subunit A, domain 1"/>
    <property type="match status" value="1"/>
</dbReference>
<sequence>MENLRKDSEGRYEVKLPWMQDKNLPEYREIAERRLERTTTKLKLERKYDAYDMVFEEWLKEDIIEQVPLEELSKSGCYLPHRGIFKENSTTKVRPVFDASNKKKGFPLLYDCLEKGPNTLELIPSLLVRFRVKRIGVISDIRRAFLQISIAEEDWDYLRFLWWKDSESKEFQVFRHLRIVFGVTCSPFIHGAVIQQHLENMCREHKEIAEKLLRLFYVDNCVKSLDTERETHHFIEVSTQLMANAKFELRGFQ</sequence>
<accession>A0A8X7BH28</accession>
<comment type="caution">
    <text evidence="1">The sequence shown here is derived from an EMBL/GenBank/DDBJ whole genome shotgun (WGS) entry which is preliminary data.</text>
</comment>
<dbReference type="InterPro" id="IPR043128">
    <property type="entry name" value="Rev_trsase/Diguanyl_cyclase"/>
</dbReference>
<dbReference type="AlphaFoldDB" id="A0A8X7BH28"/>
<protein>
    <submittedName>
        <fullName evidence="1">Zinc finger CCHC domain-containing protein 13</fullName>
    </submittedName>
</protein>